<feature type="binding site" evidence="4">
    <location>
        <position position="224"/>
    </location>
    <ligand>
        <name>FAD</name>
        <dbReference type="ChEBI" id="CHEBI:57692"/>
    </ligand>
</feature>
<dbReference type="RefSeq" id="WP_068605196.1">
    <property type="nucleotide sequence ID" value="NZ_CP011388.1"/>
</dbReference>
<evidence type="ECO:0000256" key="3">
    <source>
        <dbReference type="ARBA" id="ARBA00022991"/>
    </source>
</evidence>
<evidence type="ECO:0000313" key="7">
    <source>
        <dbReference type="EMBL" id="ANE45925.1"/>
    </source>
</evidence>
<feature type="domain" description="Photolyase/cryptochrome alpha/beta" evidence="6">
    <location>
        <begin position="1"/>
        <end position="129"/>
    </location>
</feature>
<comment type="cofactor">
    <cofactor evidence="4">
        <name>FAD</name>
        <dbReference type="ChEBI" id="CHEBI:57692"/>
    </cofactor>
    <text evidence="4">Binds 1 FAD per subunit.</text>
</comment>
<dbReference type="InterPro" id="IPR005101">
    <property type="entry name" value="Cryptochr/Photolyase_FAD-bd"/>
</dbReference>
<dbReference type="InterPro" id="IPR014729">
    <property type="entry name" value="Rossmann-like_a/b/a_fold"/>
</dbReference>
<dbReference type="GO" id="GO:0006950">
    <property type="term" value="P:response to stress"/>
    <property type="evidence" value="ECO:0007669"/>
    <property type="project" value="UniProtKB-ARBA"/>
</dbReference>
<dbReference type="GO" id="GO:0071949">
    <property type="term" value="F:FAD binding"/>
    <property type="evidence" value="ECO:0007669"/>
    <property type="project" value="TreeGrafter"/>
</dbReference>
<keyword evidence="3 5" id="KW-0157">Chromophore</keyword>
<dbReference type="InterPro" id="IPR018394">
    <property type="entry name" value="DNA_photolyase_1_CS_C"/>
</dbReference>
<gene>
    <name evidence="7" type="ORF">SY83_06050</name>
</gene>
<dbReference type="AlphaFoldDB" id="A0A172TFT1"/>
<evidence type="ECO:0000259" key="6">
    <source>
        <dbReference type="PROSITE" id="PS51645"/>
    </source>
</evidence>
<dbReference type="STRING" id="1178515.SY83_06050"/>
<keyword evidence="2 4" id="KW-0274">FAD</keyword>
<dbReference type="PROSITE" id="PS51645">
    <property type="entry name" value="PHR_CRY_ALPHA_BETA"/>
    <property type="match status" value="1"/>
</dbReference>
<dbReference type="Pfam" id="PF03441">
    <property type="entry name" value="FAD_binding_7"/>
    <property type="match status" value="1"/>
</dbReference>
<dbReference type="PATRIC" id="fig|1178515.4.peg.1210"/>
<keyword evidence="8" id="KW-1185">Reference proteome</keyword>
<dbReference type="Gene3D" id="1.10.579.10">
    <property type="entry name" value="DNA Cyclobutane Dipyrimidine Photolyase, subunit A, domain 3"/>
    <property type="match status" value="1"/>
</dbReference>
<organism evidence="7 8">
    <name type="scientific">Paenibacillus swuensis</name>
    <dbReference type="NCBI Taxonomy" id="1178515"/>
    <lineage>
        <taxon>Bacteria</taxon>
        <taxon>Bacillati</taxon>
        <taxon>Bacillota</taxon>
        <taxon>Bacilli</taxon>
        <taxon>Bacillales</taxon>
        <taxon>Paenibacillaceae</taxon>
        <taxon>Paenibacillus</taxon>
    </lineage>
</organism>
<dbReference type="Gene3D" id="1.25.40.80">
    <property type="match status" value="1"/>
</dbReference>
<dbReference type="KEGG" id="pswu:SY83_06050"/>
<name>A0A172TFT1_9BACL</name>
<dbReference type="PRINTS" id="PR00147">
    <property type="entry name" value="DNAPHOTLYASE"/>
</dbReference>
<accession>A0A172TFT1</accession>
<feature type="binding site" evidence="4">
    <location>
        <begin position="236"/>
        <end position="240"/>
    </location>
    <ligand>
        <name>FAD</name>
        <dbReference type="ChEBI" id="CHEBI:57692"/>
    </ligand>
</feature>
<dbReference type="InterPro" id="IPR036155">
    <property type="entry name" value="Crypto/Photolyase_N_sf"/>
</dbReference>
<dbReference type="EMBL" id="CP011388">
    <property type="protein sequence ID" value="ANE45925.1"/>
    <property type="molecule type" value="Genomic_DNA"/>
</dbReference>
<dbReference type="Gene3D" id="3.40.50.620">
    <property type="entry name" value="HUPs"/>
    <property type="match status" value="1"/>
</dbReference>
<dbReference type="PANTHER" id="PTHR11455">
    <property type="entry name" value="CRYPTOCHROME"/>
    <property type="match status" value="1"/>
</dbReference>
<dbReference type="InterPro" id="IPR002081">
    <property type="entry name" value="Cryptochrome/DNA_photolyase_1"/>
</dbReference>
<evidence type="ECO:0000313" key="8">
    <source>
        <dbReference type="Proteomes" id="UP000076927"/>
    </source>
</evidence>
<feature type="binding site" evidence="4">
    <location>
        <begin position="269"/>
        <end position="276"/>
    </location>
    <ligand>
        <name>FAD</name>
        <dbReference type="ChEBI" id="CHEBI:57692"/>
    </ligand>
</feature>
<proteinExistence type="inferred from homology"/>
<dbReference type="Pfam" id="PF00875">
    <property type="entry name" value="DNA_photolyase"/>
    <property type="match status" value="1"/>
</dbReference>
<dbReference type="OrthoDB" id="9772484at2"/>
<evidence type="ECO:0000256" key="2">
    <source>
        <dbReference type="ARBA" id="ARBA00022827"/>
    </source>
</evidence>
<dbReference type="InterPro" id="IPR036134">
    <property type="entry name" value="Crypto/Photolyase_FAD-like_sf"/>
</dbReference>
<dbReference type="Proteomes" id="UP000076927">
    <property type="component" value="Chromosome"/>
</dbReference>
<reference evidence="7 8" key="1">
    <citation type="submission" date="2015-01" db="EMBL/GenBank/DDBJ databases">
        <title>Paenibacillus swuensis/DY6/whole genome sequencing.</title>
        <authorList>
            <person name="Kim M.K."/>
            <person name="Srinivasan S."/>
            <person name="Lee J.-J."/>
        </authorList>
    </citation>
    <scope>NUCLEOTIDE SEQUENCE [LARGE SCALE GENOMIC DNA]</scope>
    <source>
        <strain evidence="7 8">DY6</strain>
    </source>
</reference>
<evidence type="ECO:0000256" key="5">
    <source>
        <dbReference type="RuleBase" id="RU004182"/>
    </source>
</evidence>
<dbReference type="InterPro" id="IPR006050">
    <property type="entry name" value="DNA_photolyase_N"/>
</dbReference>
<evidence type="ECO:0000256" key="1">
    <source>
        <dbReference type="ARBA" id="ARBA00022630"/>
    </source>
</evidence>
<comment type="similarity">
    <text evidence="5">Belongs to the DNA photolyase family.</text>
</comment>
<evidence type="ECO:0000256" key="4">
    <source>
        <dbReference type="PIRSR" id="PIRSR602081-1"/>
    </source>
</evidence>
<sequence length="459" mass="53167">MYLFMHRKDLRIEDLRAFDRLRDQGQPGIHLLILDPVLLDEERANDHSGRTFLRAAGQLIKQYEQADRHLNLLYGNPAEVLAAVLRAHPVTEVVFHEDYTPYARRRDGALAEAAAAHAVPVYAVPNATLADIESFQQYSGKKDPYKVFTPFYRKMKTYLELFYSPASAVSLKDLDTVRLNEEVLRPYAVPPEVQALLERAAPSAEEPSAESVLTTFLEERLEDYDAKRDDYRGDFTSGISSLLNTGALSIRRVYERLLDCEHRDPWLRQLIWREFYLYQAQLDPFFFRYEEQYDMRELSDVHLKAWRSGTTGIPIIDAAMRELNATGRMPNRLRMVTAMFLTKNLLCPFPLGEQYFRRKLADYDHILNRGGWLWSSSIGFDAAPYFRIMNPVSQSVKFDPRGEYIRRWLPELAHLSDKEIHQPRPEAIVDLKLSRAVAIDRYRSLLATRVNLADADMVD</sequence>
<feature type="binding site" evidence="4">
    <location>
        <begin position="362"/>
        <end position="364"/>
    </location>
    <ligand>
        <name>FAD</name>
        <dbReference type="ChEBI" id="CHEBI:57692"/>
    </ligand>
</feature>
<keyword evidence="1 4" id="KW-0285">Flavoprotein</keyword>
<feature type="binding site" evidence="4">
    <location>
        <position position="266"/>
    </location>
    <ligand>
        <name>FAD</name>
        <dbReference type="ChEBI" id="CHEBI:57692"/>
    </ligand>
</feature>
<dbReference type="GO" id="GO:0006139">
    <property type="term" value="P:nucleobase-containing compound metabolic process"/>
    <property type="evidence" value="ECO:0007669"/>
    <property type="project" value="UniProtKB-ARBA"/>
</dbReference>
<keyword evidence="7" id="KW-0456">Lyase</keyword>
<protein>
    <submittedName>
        <fullName evidence="7">Deoxyribodipyrimidine photolyase</fullName>
    </submittedName>
</protein>
<dbReference type="SUPFAM" id="SSF52425">
    <property type="entry name" value="Cryptochrome/photolyase, N-terminal domain"/>
    <property type="match status" value="1"/>
</dbReference>
<dbReference type="SUPFAM" id="SSF48173">
    <property type="entry name" value="Cryptochrome/photolyase FAD-binding domain"/>
    <property type="match status" value="1"/>
</dbReference>
<dbReference type="GO" id="GO:0003904">
    <property type="term" value="F:deoxyribodipyrimidine photo-lyase activity"/>
    <property type="evidence" value="ECO:0007669"/>
    <property type="project" value="TreeGrafter"/>
</dbReference>
<dbReference type="GO" id="GO:0003677">
    <property type="term" value="F:DNA binding"/>
    <property type="evidence" value="ECO:0007669"/>
    <property type="project" value="TreeGrafter"/>
</dbReference>
<dbReference type="PROSITE" id="PS00394">
    <property type="entry name" value="DNA_PHOTOLYASES_1_1"/>
    <property type="match status" value="1"/>
</dbReference>
<dbReference type="PANTHER" id="PTHR11455:SF9">
    <property type="entry name" value="CRYPTOCHROME CIRCADIAN CLOCK 5 ISOFORM X1"/>
    <property type="match status" value="1"/>
</dbReference>